<feature type="compositionally biased region" description="Low complexity" evidence="1">
    <location>
        <begin position="133"/>
        <end position="144"/>
    </location>
</feature>
<protein>
    <submittedName>
        <fullName evidence="2">Uncharacterized protein</fullName>
    </submittedName>
</protein>
<proteinExistence type="predicted"/>
<organism evidence="2">
    <name type="scientific">Panicum hallii</name>
    <dbReference type="NCBI Taxonomy" id="206008"/>
    <lineage>
        <taxon>Eukaryota</taxon>
        <taxon>Viridiplantae</taxon>
        <taxon>Streptophyta</taxon>
        <taxon>Embryophyta</taxon>
        <taxon>Tracheophyta</taxon>
        <taxon>Spermatophyta</taxon>
        <taxon>Magnoliopsida</taxon>
        <taxon>Liliopsida</taxon>
        <taxon>Poales</taxon>
        <taxon>Poaceae</taxon>
        <taxon>PACMAD clade</taxon>
        <taxon>Panicoideae</taxon>
        <taxon>Panicodae</taxon>
        <taxon>Paniceae</taxon>
        <taxon>Panicinae</taxon>
        <taxon>Panicum</taxon>
        <taxon>Panicum sect. Panicum</taxon>
    </lineage>
</organism>
<gene>
    <name evidence="2" type="ORF">PAHAL_9G230900</name>
</gene>
<dbReference type="AlphaFoldDB" id="A0A2T8I282"/>
<reference evidence="2" key="1">
    <citation type="submission" date="2018-04" db="EMBL/GenBank/DDBJ databases">
        <title>WGS assembly of Panicum hallii.</title>
        <authorList>
            <person name="Lovell J."/>
            <person name="Jenkins J."/>
            <person name="Lowry D."/>
            <person name="Mamidi S."/>
            <person name="Sreedasyam A."/>
            <person name="Weng X."/>
            <person name="Barry K."/>
            <person name="Bonette J."/>
            <person name="Campitelli B."/>
            <person name="Daum C."/>
            <person name="Gordon S."/>
            <person name="Gould B."/>
            <person name="Lipzen A."/>
            <person name="Macqueen A."/>
            <person name="Palacio-Mejia J."/>
            <person name="Plott C."/>
            <person name="Shakirov E."/>
            <person name="Shu S."/>
            <person name="Yoshinaga Y."/>
            <person name="Zane M."/>
            <person name="Rokhsar D."/>
            <person name="Grimwood J."/>
            <person name="Schmutz J."/>
            <person name="Juenger T."/>
        </authorList>
    </citation>
    <scope>NUCLEOTIDE SEQUENCE [LARGE SCALE GENOMIC DNA]</scope>
    <source>
        <strain evidence="2">FIL2</strain>
    </source>
</reference>
<evidence type="ECO:0000313" key="2">
    <source>
        <dbReference type="EMBL" id="PVH31780.1"/>
    </source>
</evidence>
<feature type="region of interest" description="Disordered" evidence="1">
    <location>
        <begin position="79"/>
        <end position="159"/>
    </location>
</feature>
<sequence length="159" mass="17444">MEQPFDAEFWVKYIEMAADFGKEQPWQVELDGAAMGKLDDADRGQGIAQAILGHIGPSAHGYSPSQSARHLTRRLISALRQPPRGLLRARASRRRPRPPVPEKGGREGRRRREGGVAEEAIADQSRAPPPVKSATAAPSPTDSSNPRRGWLTTASSCRW</sequence>
<dbReference type="Gramene" id="PVH31780">
    <property type="protein sequence ID" value="PVH31780"/>
    <property type="gene ID" value="PAHAL_9G230900"/>
</dbReference>
<accession>A0A2T8I282</accession>
<dbReference type="Proteomes" id="UP000243499">
    <property type="component" value="Chromosome 9"/>
</dbReference>
<name>A0A2T8I282_9POAL</name>
<dbReference type="EMBL" id="CM008054">
    <property type="protein sequence ID" value="PVH31780.1"/>
    <property type="molecule type" value="Genomic_DNA"/>
</dbReference>
<evidence type="ECO:0000256" key="1">
    <source>
        <dbReference type="SAM" id="MobiDB-lite"/>
    </source>
</evidence>